<evidence type="ECO:0000313" key="3">
    <source>
        <dbReference type="Proteomes" id="UP000681425"/>
    </source>
</evidence>
<dbReference type="SUPFAM" id="SSF53756">
    <property type="entry name" value="UDP-Glycosyltransferase/glycogen phosphorylase"/>
    <property type="match status" value="1"/>
</dbReference>
<dbReference type="RefSeq" id="WP_212608186.1">
    <property type="nucleotide sequence ID" value="NZ_CP073910.1"/>
</dbReference>
<dbReference type="EMBL" id="CP073910">
    <property type="protein sequence ID" value="QUT04356.1"/>
    <property type="molecule type" value="Genomic_DNA"/>
</dbReference>
<proteinExistence type="predicted"/>
<dbReference type="Pfam" id="PF13524">
    <property type="entry name" value="Glyco_trans_1_2"/>
    <property type="match status" value="1"/>
</dbReference>
<dbReference type="InterPro" id="IPR055259">
    <property type="entry name" value="YkvP/CgeB_Glyco_trans-like"/>
</dbReference>
<accession>A0A975K3V7</accession>
<keyword evidence="2" id="KW-0328">Glycosyltransferase</keyword>
<evidence type="ECO:0000313" key="2">
    <source>
        <dbReference type="EMBL" id="QUT04356.1"/>
    </source>
</evidence>
<reference evidence="2" key="1">
    <citation type="submission" date="2021-04" db="EMBL/GenBank/DDBJ databases">
        <title>Isolation of p-tert-butylphenol degrading bacteria Sphingobium phenoxybenzoativorans Tas13 from active sludge.</title>
        <authorList>
            <person name="Li Y."/>
        </authorList>
    </citation>
    <scope>NUCLEOTIDE SEQUENCE</scope>
    <source>
        <strain evidence="2">Tas13</strain>
    </source>
</reference>
<evidence type="ECO:0000259" key="1">
    <source>
        <dbReference type="Pfam" id="PF13524"/>
    </source>
</evidence>
<dbReference type="Gene3D" id="3.40.50.2000">
    <property type="entry name" value="Glycogen Phosphorylase B"/>
    <property type="match status" value="1"/>
</dbReference>
<gene>
    <name evidence="2" type="ORF">KFK14_14925</name>
</gene>
<feature type="domain" description="Spore protein YkvP/CgeB glycosyl transferase-like" evidence="1">
    <location>
        <begin position="572"/>
        <end position="719"/>
    </location>
</feature>
<dbReference type="GO" id="GO:0016757">
    <property type="term" value="F:glycosyltransferase activity"/>
    <property type="evidence" value="ECO:0007669"/>
    <property type="project" value="UniProtKB-KW"/>
</dbReference>
<organism evidence="2 3">
    <name type="scientific">Sphingobium phenoxybenzoativorans</name>
    <dbReference type="NCBI Taxonomy" id="1592790"/>
    <lineage>
        <taxon>Bacteria</taxon>
        <taxon>Pseudomonadati</taxon>
        <taxon>Pseudomonadota</taxon>
        <taxon>Alphaproteobacteria</taxon>
        <taxon>Sphingomonadales</taxon>
        <taxon>Sphingomonadaceae</taxon>
        <taxon>Sphingobium</taxon>
    </lineage>
</organism>
<dbReference type="KEGG" id="spph:KFK14_14925"/>
<name>A0A975K3V7_9SPHN</name>
<keyword evidence="3" id="KW-1185">Reference proteome</keyword>
<keyword evidence="2" id="KW-0808">Transferase</keyword>
<sequence length="736" mass="82401">MRPSKTAVFLINLVQDVNILRPLIFMASRDFGFETRLLISSKFLGRDMFGIWQSEVDRICEETGATHEVYDDEFTAFQTLTNRSGLIFAGSDSNLSAHSTSHNVLRSAPPGFIRIVLQHGFECVGFRHSGDHVRAHGTTVSFGADIVCSWYGGDSLTAMSPSQRTKLHVTGPTAVLQMPTLPMTRLSDAPGLVCENLHSVRLNISGDFKSQFVKAFEEFCALQAQDECQVTLRPHPGGQYVLKNKLPLPENATINNAPMYRVDLRQFSYGISAPSSVLIDMLLADIPTAVWRDGNGVMDSASYDGLTEISSPAEWNAFSKEAVNHPDQFIDLQRKFLQRQQMPLDPRDVYERFARLFQAAERIQTSLRPTEPERDRVLFIANGMVPTLQLSFLKPLAPLFDNGSLVNEILTEVRIREEMQVSPDNIALRGWLEGYLTDYAPSIIVFCRYSGPASEIILSWAHNNDVPVIYHIDDDLLNIPADIGERKSAYHNHPDRVGAVSNLMTKADLVYASTERLNQRFSGRFPGTNIVAGRIYCSGSVLREPEQREITKVGYMASADHAHNLDMILPAIVQFLDRNPDVVFELFGSIPVPTELERFGERISTAPPIANYDRFLQEFSSYGWDIGICPLTPIDFNLAKANTKWVEYTAVGTAVIASRDTVYDGCCEDGCGILAETQEEWLAALELLARNPDERIKQISRAQEKLNGDYTVARLREQVLHIFDQAKEIAKRRVAA</sequence>
<protein>
    <submittedName>
        <fullName evidence="2">Glycosyltransferase</fullName>
        <ecNumber evidence="2">2.4.-.-</ecNumber>
    </submittedName>
</protein>
<dbReference type="EC" id="2.4.-.-" evidence="2"/>
<dbReference type="AlphaFoldDB" id="A0A975K3V7"/>
<dbReference type="Proteomes" id="UP000681425">
    <property type="component" value="Chromosome"/>
</dbReference>